<keyword evidence="3" id="KW-1185">Reference proteome</keyword>
<dbReference type="EMBL" id="JAHMHQ010000001">
    <property type="protein sequence ID" value="KAK1655473.1"/>
    <property type="molecule type" value="Genomic_DNA"/>
</dbReference>
<accession>A0AAJ0ENH2</accession>
<evidence type="ECO:0008006" key="4">
    <source>
        <dbReference type="Google" id="ProtNLM"/>
    </source>
</evidence>
<proteinExistence type="predicted"/>
<protein>
    <recommendedName>
        <fullName evidence="4">Secreted protein</fullName>
    </recommendedName>
</protein>
<evidence type="ECO:0000256" key="1">
    <source>
        <dbReference type="SAM" id="SignalP"/>
    </source>
</evidence>
<dbReference type="RefSeq" id="XP_060451517.1">
    <property type="nucleotide sequence ID" value="XM_060589238.1"/>
</dbReference>
<gene>
    <name evidence="2" type="ORF">BDP81DRAFT_412737</name>
</gene>
<comment type="caution">
    <text evidence="2">The sequence shown here is derived from an EMBL/GenBank/DDBJ whole genome shotgun (WGS) entry which is preliminary data.</text>
</comment>
<evidence type="ECO:0000313" key="3">
    <source>
        <dbReference type="Proteomes" id="UP001243989"/>
    </source>
</evidence>
<dbReference type="Proteomes" id="UP001243989">
    <property type="component" value="Unassembled WGS sequence"/>
</dbReference>
<dbReference type="GeneID" id="85474100"/>
<feature type="chain" id="PRO_5042559525" description="Secreted protein" evidence="1">
    <location>
        <begin position="19"/>
        <end position="82"/>
    </location>
</feature>
<name>A0AAJ0ENH2_9PEZI</name>
<keyword evidence="1" id="KW-0732">Signal</keyword>
<organism evidence="2 3">
    <name type="scientific">Colletotrichum phormii</name>
    <dbReference type="NCBI Taxonomy" id="359342"/>
    <lineage>
        <taxon>Eukaryota</taxon>
        <taxon>Fungi</taxon>
        <taxon>Dikarya</taxon>
        <taxon>Ascomycota</taxon>
        <taxon>Pezizomycotina</taxon>
        <taxon>Sordariomycetes</taxon>
        <taxon>Hypocreomycetidae</taxon>
        <taxon>Glomerellales</taxon>
        <taxon>Glomerellaceae</taxon>
        <taxon>Colletotrichum</taxon>
        <taxon>Colletotrichum acutatum species complex</taxon>
    </lineage>
</organism>
<dbReference type="AlphaFoldDB" id="A0AAJ0ENH2"/>
<sequence length="82" mass="9447">MMVMLWAVLHTGLGQCWSLLSVLDISVSHGQSIWDSLVKMLPVSQLTLLSLPSLHVPFFWLHPVRCYCLQHFLPTPFKHSYQ</sequence>
<reference evidence="2" key="1">
    <citation type="submission" date="2021-06" db="EMBL/GenBank/DDBJ databases">
        <title>Comparative genomics, transcriptomics and evolutionary studies reveal genomic signatures of adaptation to plant cell wall in hemibiotrophic fungi.</title>
        <authorList>
            <consortium name="DOE Joint Genome Institute"/>
            <person name="Baroncelli R."/>
            <person name="Diaz J.F."/>
            <person name="Benocci T."/>
            <person name="Peng M."/>
            <person name="Battaglia E."/>
            <person name="Haridas S."/>
            <person name="Andreopoulos W."/>
            <person name="Labutti K."/>
            <person name="Pangilinan J."/>
            <person name="Floch G.L."/>
            <person name="Makela M.R."/>
            <person name="Henrissat B."/>
            <person name="Grigoriev I.V."/>
            <person name="Crouch J.A."/>
            <person name="De Vries R.P."/>
            <person name="Sukno S.A."/>
            <person name="Thon M.R."/>
        </authorList>
    </citation>
    <scope>NUCLEOTIDE SEQUENCE</scope>
    <source>
        <strain evidence="2">CBS 102054</strain>
    </source>
</reference>
<evidence type="ECO:0000313" key="2">
    <source>
        <dbReference type="EMBL" id="KAK1655473.1"/>
    </source>
</evidence>
<feature type="signal peptide" evidence="1">
    <location>
        <begin position="1"/>
        <end position="18"/>
    </location>
</feature>